<dbReference type="InterPro" id="IPR046738">
    <property type="entry name" value="DUF6788"/>
</dbReference>
<protein>
    <recommendedName>
        <fullName evidence="2">DUF6788 domain-containing protein</fullName>
    </recommendedName>
</protein>
<sequence>MGSMVGVLREECARLSSLEKRYLREVKKLPKGSIQIKRIKGIAYPYLVFRKGEKVISKYLGRCSENELRKLKKTIEQRKQYEKHLKQVEHNLKRVSKMIHGKNG</sequence>
<gene>
    <name evidence="3" type="ORF">COV74_02130</name>
</gene>
<accession>A0A2H0LRN6</accession>
<evidence type="ECO:0000256" key="1">
    <source>
        <dbReference type="SAM" id="Coils"/>
    </source>
</evidence>
<comment type="caution">
    <text evidence="3">The sequence shown here is derived from an EMBL/GenBank/DDBJ whole genome shotgun (WGS) entry which is preliminary data.</text>
</comment>
<dbReference type="Pfam" id="PF20586">
    <property type="entry name" value="DUF6788"/>
    <property type="match status" value="1"/>
</dbReference>
<evidence type="ECO:0000313" key="4">
    <source>
        <dbReference type="Proteomes" id="UP000230859"/>
    </source>
</evidence>
<keyword evidence="1" id="KW-0175">Coiled coil</keyword>
<evidence type="ECO:0000259" key="2">
    <source>
        <dbReference type="Pfam" id="PF20586"/>
    </source>
</evidence>
<reference evidence="3 4" key="1">
    <citation type="submission" date="2017-09" db="EMBL/GenBank/DDBJ databases">
        <title>Depth-based differentiation of microbial function through sediment-hosted aquifers and enrichment of novel symbionts in the deep terrestrial subsurface.</title>
        <authorList>
            <person name="Probst A.J."/>
            <person name="Ladd B."/>
            <person name="Jarett J.K."/>
            <person name="Geller-Mcgrath D.E."/>
            <person name="Sieber C.M."/>
            <person name="Emerson J.B."/>
            <person name="Anantharaman K."/>
            <person name="Thomas B.C."/>
            <person name="Malmstrom R."/>
            <person name="Stieglmeier M."/>
            <person name="Klingl A."/>
            <person name="Woyke T."/>
            <person name="Ryan C.M."/>
            <person name="Banfield J.F."/>
        </authorList>
    </citation>
    <scope>NUCLEOTIDE SEQUENCE [LARGE SCALE GENOMIC DNA]</scope>
    <source>
        <strain evidence="3">CG11_big_fil_rev_8_21_14_0_20_45_26</strain>
    </source>
</reference>
<feature type="coiled-coil region" evidence="1">
    <location>
        <begin position="71"/>
        <end position="98"/>
    </location>
</feature>
<dbReference type="EMBL" id="PCVY01000020">
    <property type="protein sequence ID" value="PIQ87103.1"/>
    <property type="molecule type" value="Genomic_DNA"/>
</dbReference>
<proteinExistence type="predicted"/>
<dbReference type="Proteomes" id="UP000230859">
    <property type="component" value="Unassembled WGS sequence"/>
</dbReference>
<dbReference type="AlphaFoldDB" id="A0A2H0LRN6"/>
<organism evidence="3 4">
    <name type="scientific">Candidatus Abzuiibacterium crystallinum</name>
    <dbReference type="NCBI Taxonomy" id="1974748"/>
    <lineage>
        <taxon>Bacteria</taxon>
        <taxon>Pseudomonadati</taxon>
        <taxon>Candidatus Omnitrophota</taxon>
        <taxon>Candidatus Abzuiibacterium</taxon>
    </lineage>
</organism>
<name>A0A2H0LRN6_9BACT</name>
<feature type="domain" description="DUF6788" evidence="2">
    <location>
        <begin position="9"/>
        <end position="69"/>
    </location>
</feature>
<evidence type="ECO:0000313" key="3">
    <source>
        <dbReference type="EMBL" id="PIQ87103.1"/>
    </source>
</evidence>